<feature type="compositionally biased region" description="Polar residues" evidence="1">
    <location>
        <begin position="78"/>
        <end position="89"/>
    </location>
</feature>
<feature type="compositionally biased region" description="Basic and acidic residues" evidence="1">
    <location>
        <begin position="482"/>
        <end position="498"/>
    </location>
</feature>
<proteinExistence type="predicted"/>
<reference evidence="2" key="1">
    <citation type="submission" date="2021-04" db="EMBL/GenBank/DDBJ databases">
        <authorList>
            <consortium name="Wellcome Sanger Institute Data Sharing"/>
        </authorList>
    </citation>
    <scope>NUCLEOTIDE SEQUENCE [LARGE SCALE GENOMIC DNA]</scope>
</reference>
<dbReference type="STRING" id="64144.ENSATEP00000027480"/>
<protein>
    <submittedName>
        <fullName evidence="2">Uncharacterized protein</fullName>
    </submittedName>
</protein>
<evidence type="ECO:0000256" key="1">
    <source>
        <dbReference type="SAM" id="MobiDB-lite"/>
    </source>
</evidence>
<reference evidence="2" key="3">
    <citation type="submission" date="2025-09" db="UniProtKB">
        <authorList>
            <consortium name="Ensembl"/>
        </authorList>
    </citation>
    <scope>IDENTIFICATION</scope>
</reference>
<reference evidence="2" key="2">
    <citation type="submission" date="2025-08" db="UniProtKB">
        <authorList>
            <consortium name="Ensembl"/>
        </authorList>
    </citation>
    <scope>IDENTIFICATION</scope>
</reference>
<dbReference type="Ensembl" id="ENSATET00000027911.3">
    <property type="protein sequence ID" value="ENSATEP00000027480.1"/>
    <property type="gene ID" value="ENSATEG00000018994.3"/>
</dbReference>
<dbReference type="InParanoid" id="A0A3Q1J3P1"/>
<feature type="compositionally biased region" description="Low complexity" evidence="1">
    <location>
        <begin position="102"/>
        <end position="113"/>
    </location>
</feature>
<keyword evidence="3" id="KW-1185">Reference proteome</keyword>
<feature type="compositionally biased region" description="Basic and acidic residues" evidence="1">
    <location>
        <begin position="441"/>
        <end position="451"/>
    </location>
</feature>
<accession>A0A3Q1J3P1</accession>
<feature type="compositionally biased region" description="Pro residues" evidence="1">
    <location>
        <begin position="548"/>
        <end position="560"/>
    </location>
</feature>
<dbReference type="Proteomes" id="UP000265040">
    <property type="component" value="Chromosome 14"/>
</dbReference>
<evidence type="ECO:0000313" key="3">
    <source>
        <dbReference type="Proteomes" id="UP000265040"/>
    </source>
</evidence>
<evidence type="ECO:0000313" key="2">
    <source>
        <dbReference type="Ensembl" id="ENSATEP00000027480.1"/>
    </source>
</evidence>
<sequence length="631" mass="71903">MVRPHFGPPRVKPRPYGDGHGAGPSEGNYNPSSKSRRDDHGYPGKTTPNWRDSRGRGRPPVVRRVPLMGEQREPRFNNWKSPNQDSFQSYPPKMEPHHSQRRPSQSRPESSPHIQHHTSSTRNPAQGSPYQRGPHFHGHPSGQRSQSLRHFRSHPADRRPGSTPPYQGSLRGSKRQSGFPHQDQRSRDTRGNYSPRERPYEHSGHGMKRWNEAGAFSHSHNGEHGPSGSQRSPREMHGRSSCPERWPDQDSRRQRGPVERQDSRSHSRERAQDAPHMPPFRSPSWKGGPSTPSSYHRSPQERQVAGPRKRRISDTSMPSSDPALEHGNPKQARRERPQLLSLPRPFGGKPLSLRDKSHLVKSRQIRAESLMRLRIPPSVKPRPQLGDPISRGNVSSALAIRKKRFQSNPVPLQKLEARRARPQQSSPKEEANVSRSSRTSDTGKEQVDSRRSLNTHRSSPIEKRDLVVLSHWEPSSSTKDSSPSKDRSPKSKSERRSDTSGTPSSRFSKTDDSRSSPEHRKRGHLDKRIFRPCNVLQDSYRSGRPFRRPGPGPGPGPGPMQRPRFPGGPRRTGPELSGNIRRPLMESLVPRPIPNQRPVFRKSQSIMSKYRNMRVLRQRTPYNRGPNQQRW</sequence>
<feature type="compositionally biased region" description="Basic and acidic residues" evidence="1">
    <location>
        <begin position="323"/>
        <end position="337"/>
    </location>
</feature>
<feature type="region of interest" description="Disordered" evidence="1">
    <location>
        <begin position="1"/>
        <end position="605"/>
    </location>
</feature>
<organism evidence="2 3">
    <name type="scientific">Anabas testudineus</name>
    <name type="common">Climbing perch</name>
    <name type="synonym">Anthias testudineus</name>
    <dbReference type="NCBI Taxonomy" id="64144"/>
    <lineage>
        <taxon>Eukaryota</taxon>
        <taxon>Metazoa</taxon>
        <taxon>Chordata</taxon>
        <taxon>Craniata</taxon>
        <taxon>Vertebrata</taxon>
        <taxon>Euteleostomi</taxon>
        <taxon>Actinopterygii</taxon>
        <taxon>Neopterygii</taxon>
        <taxon>Teleostei</taxon>
        <taxon>Neoteleostei</taxon>
        <taxon>Acanthomorphata</taxon>
        <taxon>Anabantaria</taxon>
        <taxon>Anabantiformes</taxon>
        <taxon>Anabantoidei</taxon>
        <taxon>Anabantidae</taxon>
        <taxon>Anabas</taxon>
    </lineage>
</organism>
<dbReference type="GeneID" id="113169692"/>
<dbReference type="FunCoup" id="A0A3Q1J3P1">
    <property type="interactions" value="74"/>
</dbReference>
<feature type="compositionally biased region" description="Basic and acidic residues" evidence="1">
    <location>
        <begin position="508"/>
        <end position="518"/>
    </location>
</feature>
<feature type="compositionally biased region" description="Polar residues" evidence="1">
    <location>
        <begin position="117"/>
        <end position="129"/>
    </location>
</feature>
<dbReference type="OrthoDB" id="8963371at2759"/>
<dbReference type="OMA" id="RPYEHSG"/>
<dbReference type="AlphaFoldDB" id="A0A3Q1J3P1"/>
<name>A0A3Q1J3P1_ANATE</name>
<feature type="compositionally biased region" description="Low complexity" evidence="1">
    <location>
        <begin position="561"/>
        <end position="571"/>
    </location>
</feature>
<dbReference type="RefSeq" id="XP_026227079.1">
    <property type="nucleotide sequence ID" value="XM_026371294.1"/>
</dbReference>
<feature type="compositionally biased region" description="Basic and acidic residues" evidence="1">
    <location>
        <begin position="182"/>
        <end position="204"/>
    </location>
</feature>
<feature type="compositionally biased region" description="Basic and acidic residues" evidence="1">
    <location>
        <begin position="245"/>
        <end position="273"/>
    </location>
</feature>
<dbReference type="GeneTree" id="ENSGT00410000026585"/>